<protein>
    <submittedName>
        <fullName evidence="2">Not available</fullName>
    </submittedName>
</protein>
<evidence type="ECO:0000256" key="1">
    <source>
        <dbReference type="SAM" id="MobiDB-lite"/>
    </source>
</evidence>
<reference evidence="2" key="1">
    <citation type="submission" date="2018-05" db="EMBL/GenBank/DDBJ databases">
        <authorList>
            <person name="Pedro S.L.S."/>
            <person name="Freitas R.C."/>
            <person name="Barreto A.S."/>
            <person name="Lima A.O.S."/>
        </authorList>
    </citation>
    <scope>NUCLEOTIDE SEQUENCE</scope>
    <source>
        <strain evidence="2">BP203</strain>
        <tissue evidence="2">Muscle</tissue>
    </source>
</reference>
<comment type="caution">
    <text evidence="2">The sequence shown here is derived from an EMBL/GenBank/DDBJ whole genome shotgun (WGS) entry which is preliminary data.</text>
</comment>
<gene>
    <name evidence="2" type="ORF">BU61_3136</name>
</gene>
<evidence type="ECO:0000313" key="3">
    <source>
        <dbReference type="Proteomes" id="UP001165941"/>
    </source>
</evidence>
<keyword evidence="3" id="KW-1185">Reference proteome</keyword>
<name>A0ABX0S6L3_PONBL</name>
<accession>A0ABX0S6L3</accession>
<dbReference type="Proteomes" id="UP001165941">
    <property type="component" value="Unassembled WGS sequence"/>
</dbReference>
<sequence>MWKARCLCRCRQHSRTVPGLPTGSCSYLAEHWAGTSMGCVWKLPDAWAAVAPLVEELRDDCIVGVVAENPRGPQKRPWHLDVDGLLWASGTQNCDHPCPIPPPLTVVKSFPRHSPGGRLERGRFWALSMPHILFRGNSRPREPAPEGLAVGCTAQAEPGFLIREVGVRSQAASFRGERERDSDLLETGAGPGASLEQGHAAWWQDQLGLWAAAR</sequence>
<feature type="region of interest" description="Disordered" evidence="1">
    <location>
        <begin position="173"/>
        <end position="192"/>
    </location>
</feature>
<evidence type="ECO:0000313" key="2">
    <source>
        <dbReference type="EMBL" id="NIG59599.1"/>
    </source>
</evidence>
<dbReference type="EMBL" id="PGGH01116724">
    <property type="protein sequence ID" value="NIG59599.1"/>
    <property type="molecule type" value="Genomic_DNA"/>
</dbReference>
<organism evidence="2 3">
    <name type="scientific">Pontoporia blainvillei</name>
    <name type="common">Franciscana</name>
    <name type="synonym">Delphinus blainvillei</name>
    <dbReference type="NCBI Taxonomy" id="48723"/>
    <lineage>
        <taxon>Eukaryota</taxon>
        <taxon>Metazoa</taxon>
        <taxon>Chordata</taxon>
        <taxon>Craniata</taxon>
        <taxon>Vertebrata</taxon>
        <taxon>Euteleostomi</taxon>
        <taxon>Mammalia</taxon>
        <taxon>Eutheria</taxon>
        <taxon>Laurasiatheria</taxon>
        <taxon>Artiodactyla</taxon>
        <taxon>Whippomorpha</taxon>
        <taxon>Cetacea</taxon>
        <taxon>Odontoceti</taxon>
        <taxon>Pontoporiidae</taxon>
        <taxon>Pontoporia</taxon>
    </lineage>
</organism>
<proteinExistence type="predicted"/>